<dbReference type="GO" id="GO:0071973">
    <property type="term" value="P:bacterial-type flagellum-dependent cell motility"/>
    <property type="evidence" value="ECO:0007669"/>
    <property type="project" value="TreeGrafter"/>
</dbReference>
<dbReference type="GO" id="GO:0007155">
    <property type="term" value="P:cell adhesion"/>
    <property type="evidence" value="ECO:0007669"/>
    <property type="project" value="InterPro"/>
</dbReference>
<keyword evidence="2" id="KW-0282">Flagellum</keyword>
<reference evidence="2 3" key="1">
    <citation type="submission" date="2013-10" db="EMBL/GenBank/DDBJ databases">
        <title>Antibiotic resistance diversity of beta-lactamase producers in the General Hospital Vienna.</title>
        <authorList>
            <person name="Barisic I."/>
            <person name="Mitteregger D."/>
            <person name="Hirschl A.M."/>
            <person name="Noehammer C."/>
            <person name="Wiesinger-Mayr H."/>
        </authorList>
    </citation>
    <scope>NUCLEOTIDE SEQUENCE [LARGE SCALE GENOMIC DNA]</scope>
    <source>
        <strain evidence="2 3">ISC11</strain>
    </source>
</reference>
<dbReference type="GO" id="GO:0009421">
    <property type="term" value="C:bacterial-type flagellum filament cap"/>
    <property type="evidence" value="ECO:0007669"/>
    <property type="project" value="InterPro"/>
</dbReference>
<protein>
    <submittedName>
        <fullName evidence="2">Flagellar hook-associated protein FliD</fullName>
    </submittedName>
</protein>
<proteinExistence type="predicted"/>
<evidence type="ECO:0000313" key="2">
    <source>
        <dbReference type="EMBL" id="CDL38889.1"/>
    </source>
</evidence>
<dbReference type="PANTHER" id="PTHR30288:SF0">
    <property type="entry name" value="FLAGELLAR HOOK-ASSOCIATED PROTEIN 2"/>
    <property type="match status" value="1"/>
</dbReference>
<sequence>MVLTAESGTESEMTISVSNDSKLSDLLSYDSKAGSGKMKQLVGAQNAQLTVNGIDIERQSNTVTDAPQGITLQLTKEVKDASITVTKK</sequence>
<comment type="caution">
    <text evidence="2">The sequence shown here is derived from an EMBL/GenBank/DDBJ whole genome shotgun (WGS) entry which is preliminary data.</text>
</comment>
<keyword evidence="2" id="KW-0966">Cell projection</keyword>
<dbReference type="Pfam" id="PF07195">
    <property type="entry name" value="FliD_C"/>
    <property type="match status" value="1"/>
</dbReference>
<dbReference type="PANTHER" id="PTHR30288">
    <property type="entry name" value="FLAGELLAR CAP/ASSEMBLY PROTEIN FLID"/>
    <property type="match status" value="1"/>
</dbReference>
<keyword evidence="2" id="KW-0969">Cilium</keyword>
<dbReference type="EMBL" id="CBWP010000052">
    <property type="protein sequence ID" value="CDL38889.1"/>
    <property type="molecule type" value="Genomic_DNA"/>
</dbReference>
<name>A0A7G2ISJ3_CITFR</name>
<organism evidence="2 3">
    <name type="scientific">Citrobacter freundii</name>
    <dbReference type="NCBI Taxonomy" id="546"/>
    <lineage>
        <taxon>Bacteria</taxon>
        <taxon>Pseudomonadati</taxon>
        <taxon>Pseudomonadota</taxon>
        <taxon>Gammaproteobacteria</taxon>
        <taxon>Enterobacterales</taxon>
        <taxon>Enterobacteriaceae</taxon>
        <taxon>Citrobacter</taxon>
        <taxon>Citrobacter freundii complex</taxon>
    </lineage>
</organism>
<evidence type="ECO:0000259" key="1">
    <source>
        <dbReference type="Pfam" id="PF07195"/>
    </source>
</evidence>
<dbReference type="Proteomes" id="UP000019194">
    <property type="component" value="Unassembled WGS sequence"/>
</dbReference>
<dbReference type="InterPro" id="IPR040026">
    <property type="entry name" value="FliD"/>
</dbReference>
<dbReference type="AlphaFoldDB" id="A0A7G2ISJ3"/>
<feature type="domain" description="Flagellar hook-associated protein 2 C-terminal" evidence="1">
    <location>
        <begin position="44"/>
        <end position="85"/>
    </location>
</feature>
<dbReference type="InterPro" id="IPR010809">
    <property type="entry name" value="FliD_C"/>
</dbReference>
<evidence type="ECO:0000313" key="3">
    <source>
        <dbReference type="Proteomes" id="UP000019194"/>
    </source>
</evidence>
<accession>A0A7G2ISJ3</accession>